<dbReference type="InParanoid" id="A0A074Z3P2"/>
<accession>A0A074Z3P2</accession>
<feature type="transmembrane region" description="Helical" evidence="2">
    <location>
        <begin position="393"/>
        <end position="414"/>
    </location>
</feature>
<evidence type="ECO:0000313" key="5">
    <source>
        <dbReference type="Proteomes" id="UP000030641"/>
    </source>
</evidence>
<keyword evidence="3" id="KW-0732">Signal</keyword>
<evidence type="ECO:0000313" key="4">
    <source>
        <dbReference type="EMBL" id="KER00933.1"/>
    </source>
</evidence>
<feature type="compositionally biased region" description="Low complexity" evidence="1">
    <location>
        <begin position="345"/>
        <end position="361"/>
    </location>
</feature>
<proteinExistence type="predicted"/>
<feature type="transmembrane region" description="Helical" evidence="2">
    <location>
        <begin position="167"/>
        <end position="187"/>
    </location>
</feature>
<evidence type="ECO:0008006" key="6">
    <source>
        <dbReference type="Google" id="ProtNLM"/>
    </source>
</evidence>
<dbReference type="OrthoDB" id="3919737at2759"/>
<dbReference type="EMBL" id="KL584749">
    <property type="protein sequence ID" value="KER00933.1"/>
    <property type="molecule type" value="Genomic_DNA"/>
</dbReference>
<dbReference type="OMA" id="FTWPLAN"/>
<organism evidence="4 5">
    <name type="scientific">Aureobasidium subglaciale (strain EXF-2481)</name>
    <name type="common">Aureobasidium pullulans var. subglaciale</name>
    <dbReference type="NCBI Taxonomy" id="1043005"/>
    <lineage>
        <taxon>Eukaryota</taxon>
        <taxon>Fungi</taxon>
        <taxon>Dikarya</taxon>
        <taxon>Ascomycota</taxon>
        <taxon>Pezizomycotina</taxon>
        <taxon>Dothideomycetes</taxon>
        <taxon>Dothideomycetidae</taxon>
        <taxon>Dothideales</taxon>
        <taxon>Saccotheciaceae</taxon>
        <taxon>Aureobasidium</taxon>
    </lineage>
</organism>
<evidence type="ECO:0000256" key="1">
    <source>
        <dbReference type="SAM" id="MobiDB-lite"/>
    </source>
</evidence>
<protein>
    <recommendedName>
        <fullName evidence="6">Solute carrier family 40 protein</fullName>
    </recommendedName>
</protein>
<feature type="compositionally biased region" description="Low complexity" evidence="1">
    <location>
        <begin position="318"/>
        <end position="338"/>
    </location>
</feature>
<keyword evidence="2" id="KW-1133">Transmembrane helix</keyword>
<gene>
    <name evidence="4" type="ORF">AUEXF2481DRAFT_75934</name>
</gene>
<dbReference type="Proteomes" id="UP000030641">
    <property type="component" value="Unassembled WGS sequence"/>
</dbReference>
<reference evidence="4 5" key="1">
    <citation type="journal article" date="2014" name="BMC Genomics">
        <title>Genome sequencing of four Aureobasidium pullulans varieties: biotechnological potential, stress tolerance, and description of new species.</title>
        <authorList>
            <person name="Gostin Ar C."/>
            <person name="Ohm R.A."/>
            <person name="Kogej T."/>
            <person name="Sonjak S."/>
            <person name="Turk M."/>
            <person name="Zajc J."/>
            <person name="Zalar P."/>
            <person name="Grube M."/>
            <person name="Sun H."/>
            <person name="Han J."/>
            <person name="Sharma A."/>
            <person name="Chiniquy J."/>
            <person name="Ngan C.Y."/>
            <person name="Lipzen A."/>
            <person name="Barry K."/>
            <person name="Grigoriev I.V."/>
            <person name="Gunde-Cimerman N."/>
        </authorList>
    </citation>
    <scope>NUCLEOTIDE SEQUENCE [LARGE SCALE GENOMIC DNA]</scope>
    <source>
        <strain evidence="4 5">EXF-2481</strain>
    </source>
</reference>
<feature type="chain" id="PRO_5001705320" description="Solute carrier family 40 protein" evidence="3">
    <location>
        <begin position="24"/>
        <end position="444"/>
    </location>
</feature>
<keyword evidence="2" id="KW-0812">Transmembrane</keyword>
<feature type="signal peptide" evidence="3">
    <location>
        <begin position="1"/>
        <end position="23"/>
    </location>
</feature>
<feature type="transmembrane region" description="Helical" evidence="2">
    <location>
        <begin position="80"/>
        <end position="100"/>
    </location>
</feature>
<name>A0A074Z3P2_AURSE</name>
<feature type="transmembrane region" description="Helical" evidence="2">
    <location>
        <begin position="207"/>
        <end position="228"/>
    </location>
</feature>
<dbReference type="STRING" id="1043005.A0A074Z3P2"/>
<dbReference type="HOGENOM" id="CLU_758734_0_0_1"/>
<feature type="region of interest" description="Disordered" evidence="1">
    <location>
        <begin position="310"/>
        <end position="361"/>
    </location>
</feature>
<evidence type="ECO:0000256" key="2">
    <source>
        <dbReference type="SAM" id="Phobius"/>
    </source>
</evidence>
<keyword evidence="5" id="KW-1185">Reference proteome</keyword>
<dbReference type="RefSeq" id="XP_013349417.1">
    <property type="nucleotide sequence ID" value="XM_013493963.1"/>
</dbReference>
<keyword evidence="2" id="KW-0472">Membrane</keyword>
<dbReference type="AlphaFoldDB" id="A0A074Z3P2"/>
<dbReference type="GeneID" id="25371322"/>
<feature type="transmembrane region" description="Helical" evidence="2">
    <location>
        <begin position="420"/>
        <end position="441"/>
    </location>
</feature>
<sequence>MPSRQTCLLEGFLIVTLITTSQAMTRYVGDPTDYSTQNISQTCGGFNQENFDFGKCPLLMRCVLDELPSDAAAGFQSGGAIAGLVPTILALVAASPLELVQLAFLSPHRALATVCFGIGLPSGLFRQLRATNTSLTDAIPAAPKTRQWSFQLPSSAELKKRKPWRSAVVTFMVDILVLGLAAIALWFNYRVGSRVMITWRCEYGFLIFMWPCACVVWLLLSLLILWLLSDSIKVVLNNRDGLEDFGLIRLARLPYRNYEYYTELEISKKSILPSFNATPNTGSIPSPVATIATSPPAIPNHVVPLSAPITPPSSAGMTSTPAAPSGAPATAPTTVSSSQTHVTMSATPATPVAPVTPSTPANKITQTLHTITLSISMPDETGIRSWKWYEATIETLAVGVYLYATFVLTSTQFLSGNTGLTFVTIMALCSSIVRILENIFWTPR</sequence>
<evidence type="ECO:0000256" key="3">
    <source>
        <dbReference type="SAM" id="SignalP"/>
    </source>
</evidence>